<sequence length="277" mass="31188">MLVAGFFFAAMNVFVKLVPDIPAVEVVLFRSLVSFILSFVILKSAGVNLWGKNKPVLLARGAAGAVALVLYFEVIQAIPLATAVTIQFLSPIFTSILGIFIVKEKVKPLQWLFFLIAFAGILMIEGFDDRFTPWYLLLGLVAAFFAGLAYNFIRKLNTSEHPLVIVFYFPLVTMPVTGAYSAFEWVQPQGWEWGILITIGVLTQIAQYFMTKSYQLEELSKVSSLQYLNVIYAVAFGWFIFHETFNFMTYLGMAVVITGVVLNVWYKHQTTVKKQIS</sequence>
<feature type="transmembrane region" description="Helical" evidence="5">
    <location>
        <begin position="84"/>
        <end position="102"/>
    </location>
</feature>
<protein>
    <submittedName>
        <fullName evidence="7">DMT family transporter</fullName>
    </submittedName>
</protein>
<dbReference type="InterPro" id="IPR000620">
    <property type="entry name" value="EamA_dom"/>
</dbReference>
<comment type="subcellular location">
    <subcellularLocation>
        <location evidence="1">Membrane</location>
        <topology evidence="1">Multi-pass membrane protein</topology>
    </subcellularLocation>
</comment>
<dbReference type="GO" id="GO:0016020">
    <property type="term" value="C:membrane"/>
    <property type="evidence" value="ECO:0007669"/>
    <property type="project" value="UniProtKB-SubCell"/>
</dbReference>
<organism evidence="7 8">
    <name type="scientific">Fulvivirga sediminis</name>
    <dbReference type="NCBI Taxonomy" id="2803949"/>
    <lineage>
        <taxon>Bacteria</taxon>
        <taxon>Pseudomonadati</taxon>
        <taxon>Bacteroidota</taxon>
        <taxon>Cytophagia</taxon>
        <taxon>Cytophagales</taxon>
        <taxon>Fulvivirgaceae</taxon>
        <taxon>Fulvivirga</taxon>
    </lineage>
</organism>
<evidence type="ECO:0000313" key="8">
    <source>
        <dbReference type="Proteomes" id="UP000659388"/>
    </source>
</evidence>
<keyword evidence="2 5" id="KW-0812">Transmembrane</keyword>
<proteinExistence type="predicted"/>
<feature type="domain" description="EamA" evidence="6">
    <location>
        <begin position="134"/>
        <end position="264"/>
    </location>
</feature>
<evidence type="ECO:0000256" key="5">
    <source>
        <dbReference type="SAM" id="Phobius"/>
    </source>
</evidence>
<gene>
    <name evidence="7" type="ORF">JL102_05465</name>
</gene>
<feature type="transmembrane region" description="Helical" evidence="5">
    <location>
        <begin position="133"/>
        <end position="153"/>
    </location>
</feature>
<keyword evidence="8" id="KW-1185">Reference proteome</keyword>
<dbReference type="AlphaFoldDB" id="A0A937F3B5"/>
<keyword evidence="3 5" id="KW-1133">Transmembrane helix</keyword>
<feature type="transmembrane region" description="Helical" evidence="5">
    <location>
        <begin position="109"/>
        <end position="127"/>
    </location>
</feature>
<evidence type="ECO:0000256" key="3">
    <source>
        <dbReference type="ARBA" id="ARBA00022989"/>
    </source>
</evidence>
<evidence type="ECO:0000256" key="4">
    <source>
        <dbReference type="ARBA" id="ARBA00023136"/>
    </source>
</evidence>
<dbReference type="EMBL" id="JAESIY010000002">
    <property type="protein sequence ID" value="MBL3655566.1"/>
    <property type="molecule type" value="Genomic_DNA"/>
</dbReference>
<feature type="transmembrane region" description="Helical" evidence="5">
    <location>
        <begin position="57"/>
        <end position="78"/>
    </location>
</feature>
<feature type="transmembrane region" description="Helical" evidence="5">
    <location>
        <begin position="165"/>
        <end position="185"/>
    </location>
</feature>
<reference evidence="7" key="1">
    <citation type="submission" date="2021-01" db="EMBL/GenBank/DDBJ databases">
        <title>Fulvivirga kasyanovii gen. nov., sp nov., a novel member of the phylum Bacteroidetes isolated from seawater in a mussel farm.</title>
        <authorList>
            <person name="Zhao L.-H."/>
            <person name="Wang Z.-J."/>
        </authorList>
    </citation>
    <scope>NUCLEOTIDE SEQUENCE</scope>
    <source>
        <strain evidence="7">2943</strain>
    </source>
</reference>
<keyword evidence="4 5" id="KW-0472">Membrane</keyword>
<dbReference type="Gene3D" id="1.10.3730.20">
    <property type="match status" value="2"/>
</dbReference>
<evidence type="ECO:0000256" key="2">
    <source>
        <dbReference type="ARBA" id="ARBA00022692"/>
    </source>
</evidence>
<feature type="domain" description="EamA" evidence="6">
    <location>
        <begin position="1"/>
        <end position="124"/>
    </location>
</feature>
<dbReference type="SUPFAM" id="SSF103481">
    <property type="entry name" value="Multidrug resistance efflux transporter EmrE"/>
    <property type="match status" value="2"/>
</dbReference>
<evidence type="ECO:0000259" key="6">
    <source>
        <dbReference type="Pfam" id="PF00892"/>
    </source>
</evidence>
<dbReference type="Proteomes" id="UP000659388">
    <property type="component" value="Unassembled WGS sequence"/>
</dbReference>
<feature type="transmembrane region" description="Helical" evidence="5">
    <location>
        <begin position="27"/>
        <end position="45"/>
    </location>
</feature>
<accession>A0A937F3B5</accession>
<dbReference type="InterPro" id="IPR037185">
    <property type="entry name" value="EmrE-like"/>
</dbReference>
<evidence type="ECO:0000256" key="1">
    <source>
        <dbReference type="ARBA" id="ARBA00004141"/>
    </source>
</evidence>
<comment type="caution">
    <text evidence="7">The sequence shown here is derived from an EMBL/GenBank/DDBJ whole genome shotgun (WGS) entry which is preliminary data.</text>
</comment>
<name>A0A937F3B5_9BACT</name>
<dbReference type="Pfam" id="PF00892">
    <property type="entry name" value="EamA"/>
    <property type="match status" value="2"/>
</dbReference>
<feature type="transmembrane region" description="Helical" evidence="5">
    <location>
        <begin position="222"/>
        <end position="241"/>
    </location>
</feature>
<feature type="transmembrane region" description="Helical" evidence="5">
    <location>
        <begin position="247"/>
        <end position="266"/>
    </location>
</feature>
<dbReference type="PANTHER" id="PTHR22911">
    <property type="entry name" value="ACYL-MALONYL CONDENSING ENZYME-RELATED"/>
    <property type="match status" value="1"/>
</dbReference>
<feature type="transmembrane region" description="Helical" evidence="5">
    <location>
        <begin position="191"/>
        <end position="210"/>
    </location>
</feature>
<dbReference type="PANTHER" id="PTHR22911:SF6">
    <property type="entry name" value="SOLUTE CARRIER FAMILY 35 MEMBER G1"/>
    <property type="match status" value="1"/>
</dbReference>
<evidence type="ECO:0000313" key="7">
    <source>
        <dbReference type="EMBL" id="MBL3655566.1"/>
    </source>
</evidence>